<evidence type="ECO:0000313" key="2">
    <source>
        <dbReference type="Proteomes" id="UP000199062"/>
    </source>
</evidence>
<dbReference type="AlphaFoldDB" id="A0A1I6LDE8"/>
<dbReference type="Proteomes" id="UP000199062">
    <property type="component" value="Unassembled WGS sequence"/>
</dbReference>
<evidence type="ECO:0000313" key="1">
    <source>
        <dbReference type="EMBL" id="SFS01447.1"/>
    </source>
</evidence>
<evidence type="ECO:0008006" key="3">
    <source>
        <dbReference type="Google" id="ProtNLM"/>
    </source>
</evidence>
<dbReference type="EMBL" id="FOZK01000002">
    <property type="protein sequence ID" value="SFS01447.1"/>
    <property type="molecule type" value="Genomic_DNA"/>
</dbReference>
<dbReference type="OrthoDB" id="225423at2157"/>
<dbReference type="STRING" id="767519.SAMN05216559_2500"/>
<sequence>MDTIGIVCEADHPVFGRAAERLAARGFGVEFFSPGEPLGPDALDGLDALANTVLSPRSFAVLREADRAGLETWNGYAPTTMLSCRLLSLHALDRLGCQVPSTGPSETDGDAVERARFRWDQPTAARADVPVERVRTEPVTYRYYAVDDGVETHVHAMVLRSELDGYRPAAEEADVDVELATRVRELLDRFGARTVAVDFVATREAFFAVDVDPAPDFFGTDLDRRIADSIASLATIGA</sequence>
<protein>
    <recommendedName>
        <fullName evidence="3">ATP-grasp domain-containing protein</fullName>
    </recommendedName>
</protein>
<accession>A0A1I6LDE8</accession>
<proteinExistence type="predicted"/>
<gene>
    <name evidence="1" type="ORF">SAMN05216559_2500</name>
</gene>
<dbReference type="RefSeq" id="WP_089816833.1">
    <property type="nucleotide sequence ID" value="NZ_FOZK01000002.1"/>
</dbReference>
<keyword evidence="2" id="KW-1185">Reference proteome</keyword>
<name>A0A1I6LDE8_9EURY</name>
<reference evidence="1 2" key="1">
    <citation type="submission" date="2016-10" db="EMBL/GenBank/DDBJ databases">
        <authorList>
            <person name="de Groot N.N."/>
        </authorList>
    </citation>
    <scope>NUCLEOTIDE SEQUENCE [LARGE SCALE GENOMIC DNA]</scope>
    <source>
        <strain evidence="1 2">CGMCC 1.10457</strain>
    </source>
</reference>
<organism evidence="1 2">
    <name type="scientific">Halomicrobium zhouii</name>
    <dbReference type="NCBI Taxonomy" id="767519"/>
    <lineage>
        <taxon>Archaea</taxon>
        <taxon>Methanobacteriati</taxon>
        <taxon>Methanobacteriota</taxon>
        <taxon>Stenosarchaea group</taxon>
        <taxon>Halobacteria</taxon>
        <taxon>Halobacteriales</taxon>
        <taxon>Haloarculaceae</taxon>
        <taxon>Halomicrobium</taxon>
    </lineage>
</organism>